<dbReference type="AlphaFoldDB" id="A0A8H7SB98"/>
<evidence type="ECO:0000256" key="1">
    <source>
        <dbReference type="ARBA" id="ARBA00004123"/>
    </source>
</evidence>
<name>A0A8H7SB98_9FUNG</name>
<keyword evidence="6" id="KW-1185">Reference proteome</keyword>
<evidence type="ECO:0000256" key="4">
    <source>
        <dbReference type="SAM" id="MobiDB-lite"/>
    </source>
</evidence>
<dbReference type="PANTHER" id="PTHR23188:SF12">
    <property type="entry name" value="RNA POLYMERASE II-ASSOCIATED FACTOR 1 HOMOLOG"/>
    <property type="match status" value="1"/>
</dbReference>
<comment type="subcellular location">
    <subcellularLocation>
        <location evidence="1">Nucleus</location>
    </subcellularLocation>
</comment>
<dbReference type="GO" id="GO:0016593">
    <property type="term" value="C:Cdc73/Paf1 complex"/>
    <property type="evidence" value="ECO:0007669"/>
    <property type="project" value="InterPro"/>
</dbReference>
<dbReference type="OrthoDB" id="10260285at2759"/>
<evidence type="ECO:0000256" key="2">
    <source>
        <dbReference type="ARBA" id="ARBA00007560"/>
    </source>
</evidence>
<feature type="region of interest" description="Disordered" evidence="4">
    <location>
        <begin position="126"/>
        <end position="147"/>
    </location>
</feature>
<dbReference type="Proteomes" id="UP000646827">
    <property type="component" value="Unassembled WGS sequence"/>
</dbReference>
<keyword evidence="3" id="KW-0539">Nucleus</keyword>
<evidence type="ECO:0000256" key="3">
    <source>
        <dbReference type="ARBA" id="ARBA00023242"/>
    </source>
</evidence>
<gene>
    <name evidence="5" type="ORF">INT45_002467</name>
</gene>
<dbReference type="EMBL" id="JAEPRB010000021">
    <property type="protein sequence ID" value="KAG2226001.1"/>
    <property type="molecule type" value="Genomic_DNA"/>
</dbReference>
<organism evidence="5 6">
    <name type="scientific">Circinella minor</name>
    <dbReference type="NCBI Taxonomy" id="1195481"/>
    <lineage>
        <taxon>Eukaryota</taxon>
        <taxon>Fungi</taxon>
        <taxon>Fungi incertae sedis</taxon>
        <taxon>Mucoromycota</taxon>
        <taxon>Mucoromycotina</taxon>
        <taxon>Mucoromycetes</taxon>
        <taxon>Mucorales</taxon>
        <taxon>Lichtheimiaceae</taxon>
        <taxon>Circinella</taxon>
    </lineage>
</organism>
<sequence>SKYRSDYLCRVRYRNTLPPLPFAPKLLTIPSLQERHAEYQSLSLEDKIPFPLQVDQSYSIPFDRSLIEYLDAMETNPEEITRAGEEIAEEDKILLTPPTDEQQTSQIRMERRPNVSWLRTVETPGLLTPAKPVQPRRRKDPQQTNKQTVNYTWNDCQSKLLMDFRAPDIESLRHPRTNCKAKRIIPVTPNFNCSNTIYTIANFGADPADEKRLAKRKQDIDGDEYRPESIKRLRPSAKDATDRGILRPITNPHDSNDSYLIWFLPDKEGVTRLVQEKANAQELVKNAENSIGEEPVTFESVREYLYNHDNDQQYMLLRFIDDGESTKGEFNIIKSRMMVSKKRAVGKNQQMYENYEKPNILNVTYEPNEES</sequence>
<protein>
    <recommendedName>
        <fullName evidence="7">RNA polymerase II-associated factor 1 homolog</fullName>
    </recommendedName>
</protein>
<evidence type="ECO:0008006" key="7">
    <source>
        <dbReference type="Google" id="ProtNLM"/>
    </source>
</evidence>
<reference evidence="5 6" key="1">
    <citation type="submission" date="2020-12" db="EMBL/GenBank/DDBJ databases">
        <title>Metabolic potential, ecology and presence of endohyphal bacteria is reflected in genomic diversity of Mucoromycotina.</title>
        <authorList>
            <person name="Muszewska A."/>
            <person name="Okrasinska A."/>
            <person name="Steczkiewicz K."/>
            <person name="Drgas O."/>
            <person name="Orlowska M."/>
            <person name="Perlinska-Lenart U."/>
            <person name="Aleksandrzak-Piekarczyk T."/>
            <person name="Szatraj K."/>
            <person name="Zielenkiewicz U."/>
            <person name="Pilsyk S."/>
            <person name="Malc E."/>
            <person name="Mieczkowski P."/>
            <person name="Kruszewska J.S."/>
            <person name="Biernat P."/>
            <person name="Pawlowska J."/>
        </authorList>
    </citation>
    <scope>NUCLEOTIDE SEQUENCE [LARGE SCALE GENOMIC DNA]</scope>
    <source>
        <strain evidence="5 6">CBS 142.35</strain>
    </source>
</reference>
<evidence type="ECO:0000313" key="5">
    <source>
        <dbReference type="EMBL" id="KAG2226001.1"/>
    </source>
</evidence>
<dbReference type="GO" id="GO:0003682">
    <property type="term" value="F:chromatin binding"/>
    <property type="evidence" value="ECO:0007669"/>
    <property type="project" value="TreeGrafter"/>
</dbReference>
<comment type="similarity">
    <text evidence="2">Belongs to the PAF1 family.</text>
</comment>
<dbReference type="GO" id="GO:0000993">
    <property type="term" value="F:RNA polymerase II complex binding"/>
    <property type="evidence" value="ECO:0007669"/>
    <property type="project" value="TreeGrafter"/>
</dbReference>
<dbReference type="GO" id="GO:0006368">
    <property type="term" value="P:transcription elongation by RNA polymerase II"/>
    <property type="evidence" value="ECO:0007669"/>
    <property type="project" value="InterPro"/>
</dbReference>
<comment type="caution">
    <text evidence="5">The sequence shown here is derived from an EMBL/GenBank/DDBJ whole genome shotgun (WGS) entry which is preliminary data.</text>
</comment>
<evidence type="ECO:0000313" key="6">
    <source>
        <dbReference type="Proteomes" id="UP000646827"/>
    </source>
</evidence>
<dbReference type="PANTHER" id="PTHR23188">
    <property type="entry name" value="RNA POLYMERASE II-ASSOCIATED FACTOR 1 HOMOLOG"/>
    <property type="match status" value="1"/>
</dbReference>
<accession>A0A8H7SB98</accession>
<feature type="non-terminal residue" evidence="5">
    <location>
        <position position="1"/>
    </location>
</feature>
<dbReference type="Pfam" id="PF03985">
    <property type="entry name" value="Paf1"/>
    <property type="match status" value="2"/>
</dbReference>
<dbReference type="InterPro" id="IPR007133">
    <property type="entry name" value="RNA_pol_II-assoc_Paf1"/>
</dbReference>
<proteinExistence type="inferred from homology"/>